<dbReference type="OrthoDB" id="2583024at2"/>
<dbReference type="STRING" id="315423.SAMN04488020_102415"/>
<sequence>MLHRRHMLALTGAILIAPGLVHAQKGPIKIRDLYNKDGSMSDLALSLEGERATFEGFMAPPLKADAQFFVLTKRPMAVCPFCETSAEWPDDILAIYTKRTVDRIPFNVGIDTRGVLEIGEYKDPDTGFVSMVRLTDATYGR</sequence>
<name>A0A1Y5RWH7_9RHOB</name>
<gene>
    <name evidence="1" type="ORF">PAM7066_00866</name>
</gene>
<evidence type="ECO:0000313" key="2">
    <source>
        <dbReference type="Proteomes" id="UP000193870"/>
    </source>
</evidence>
<organism evidence="1 2">
    <name type="scientific">Palleronia marisminoris</name>
    <dbReference type="NCBI Taxonomy" id="315423"/>
    <lineage>
        <taxon>Bacteria</taxon>
        <taxon>Pseudomonadati</taxon>
        <taxon>Pseudomonadota</taxon>
        <taxon>Alphaproteobacteria</taxon>
        <taxon>Rhodobacterales</taxon>
        <taxon>Roseobacteraceae</taxon>
        <taxon>Palleronia</taxon>
    </lineage>
</organism>
<reference evidence="1 2" key="1">
    <citation type="submission" date="2017-03" db="EMBL/GenBank/DDBJ databases">
        <authorList>
            <person name="Afonso C.L."/>
            <person name="Miller P.J."/>
            <person name="Scott M.A."/>
            <person name="Spackman E."/>
            <person name="Goraichik I."/>
            <person name="Dimitrov K.M."/>
            <person name="Suarez D.L."/>
            <person name="Swayne D.E."/>
        </authorList>
    </citation>
    <scope>NUCLEOTIDE SEQUENCE [LARGE SCALE GENOMIC DNA]</scope>
    <source>
        <strain evidence="1 2">CECT 7066</strain>
    </source>
</reference>
<evidence type="ECO:0008006" key="3">
    <source>
        <dbReference type="Google" id="ProtNLM"/>
    </source>
</evidence>
<protein>
    <recommendedName>
        <fullName evidence="3">DUF3299 domain-containing protein</fullName>
    </recommendedName>
</protein>
<keyword evidence="2" id="KW-1185">Reference proteome</keyword>
<dbReference type="AlphaFoldDB" id="A0A1Y5RWH7"/>
<accession>A0A1Y5RWH7</accession>
<evidence type="ECO:0000313" key="1">
    <source>
        <dbReference type="EMBL" id="SLN24496.1"/>
    </source>
</evidence>
<dbReference type="EMBL" id="FWFV01000002">
    <property type="protein sequence ID" value="SLN24496.1"/>
    <property type="molecule type" value="Genomic_DNA"/>
</dbReference>
<proteinExistence type="predicted"/>
<dbReference type="Proteomes" id="UP000193870">
    <property type="component" value="Unassembled WGS sequence"/>
</dbReference>
<dbReference type="RefSeq" id="WP_085852904.1">
    <property type="nucleotide sequence ID" value="NZ_FOPF01000002.1"/>
</dbReference>